<evidence type="ECO:0000259" key="3">
    <source>
        <dbReference type="Pfam" id="PF02397"/>
    </source>
</evidence>
<sequence>MMPKKTLYTLFLKRVFDFILSLITLVILSPVMLILAILIRFKLGSPVLFKQPRPGKDEKIFNLYKFRTMTDARDKDGNLLPDSQRITKFGKFIRSTSLDELPSLMNILKGDMSIVGPRPLLVEYLPLYNQEQKKRHLVRPGLTGWAQINGRNATTWQVRFENDTYYISNMSLMLDIKIIMRTFIKVFKRSGISAEGQTTMEKFRGNNEL</sequence>
<dbReference type="Pfam" id="PF02397">
    <property type="entry name" value="Bac_transf"/>
    <property type="match status" value="1"/>
</dbReference>
<proteinExistence type="inferred from homology"/>
<dbReference type="Proteomes" id="UP000000762">
    <property type="component" value="Chromosome"/>
</dbReference>
<dbReference type="PANTHER" id="PTHR30576:SF8">
    <property type="entry name" value="UNDECAPRENYL-PHOSPHATE GALACTOSE PHOSPHOTRANSFERASE"/>
    <property type="match status" value="1"/>
</dbReference>
<evidence type="ECO:0000313" key="4">
    <source>
        <dbReference type="EMBL" id="ABK90297.1"/>
    </source>
</evidence>
<dbReference type="AlphaFoldDB" id="A0Q7T2"/>
<dbReference type="GO" id="GO:0016780">
    <property type="term" value="F:phosphotransferase activity, for other substituted phosphate groups"/>
    <property type="evidence" value="ECO:0007669"/>
    <property type="project" value="TreeGrafter"/>
</dbReference>
<dbReference type="PANTHER" id="PTHR30576">
    <property type="entry name" value="COLANIC BIOSYNTHESIS UDP-GLUCOSE LIPID CARRIER TRANSFERASE"/>
    <property type="match status" value="1"/>
</dbReference>
<accession>A0Q7T2</accession>
<comment type="similarity">
    <text evidence="1">Belongs to the bacterial sugar transferase family.</text>
</comment>
<protein>
    <submittedName>
        <fullName evidence="4">Galactosyl transferase</fullName>
    </submittedName>
</protein>
<name>A0Q7T2_FRATN</name>
<keyword evidence="2" id="KW-0812">Transmembrane</keyword>
<reference evidence="5" key="1">
    <citation type="journal article" date="2007" name="Genome Biol.">
        <title>Comparison of Francisella tularensis genomes reveals evolutionary events associated with the emergence of human pathogenic strains.</title>
        <authorList>
            <person name="Rohmer L."/>
            <person name="Fong C."/>
            <person name="Abmayr S."/>
            <person name="Wasnick M."/>
            <person name="Larson Freeman T.J."/>
            <person name="Radey M."/>
            <person name="Guina T."/>
            <person name="Svensson K."/>
            <person name="Hayden H.S."/>
            <person name="Jacobs M."/>
            <person name="Gallagher L.A."/>
            <person name="Manoil C."/>
            <person name="Ernst R.K."/>
            <person name="Drees B."/>
            <person name="Buckley D."/>
            <person name="Haugen E."/>
            <person name="Bovee D."/>
            <person name="Zhou Y."/>
            <person name="Chang J."/>
            <person name="Levy R."/>
            <person name="Lim R."/>
            <person name="Gillett W."/>
            <person name="Guenthener D."/>
            <person name="Kang A."/>
            <person name="Shaffer S.A."/>
            <person name="Taylor G."/>
            <person name="Chen J."/>
            <person name="Gallis B."/>
            <person name="D'Argenio D.A."/>
            <person name="Forsman M."/>
            <person name="Olson M.V."/>
            <person name="Goodlett D.R."/>
            <person name="Kaul R."/>
            <person name="Miller S.I."/>
            <person name="Brittnacher M.J."/>
        </authorList>
    </citation>
    <scope>NUCLEOTIDE SEQUENCE [LARGE SCALE GENOMIC DNA]</scope>
    <source>
        <strain evidence="5">U112</strain>
    </source>
</reference>
<keyword evidence="5" id="KW-1185">Reference proteome</keyword>
<feature type="domain" description="Bacterial sugar transferase" evidence="3">
    <location>
        <begin position="13"/>
        <end position="188"/>
    </location>
</feature>
<dbReference type="InterPro" id="IPR003362">
    <property type="entry name" value="Bact_transf"/>
</dbReference>
<gene>
    <name evidence="4" type="primary">wbtP</name>
    <name evidence="4" type="ordered locus">FTN_1429</name>
</gene>
<dbReference type="KEGG" id="ftn:FTN_1429"/>
<evidence type="ECO:0000256" key="2">
    <source>
        <dbReference type="SAM" id="Phobius"/>
    </source>
</evidence>
<keyword evidence="4" id="KW-0808">Transferase</keyword>
<dbReference type="EMBL" id="CP000439">
    <property type="protein sequence ID" value="ABK90297.1"/>
    <property type="molecule type" value="Genomic_DNA"/>
</dbReference>
<evidence type="ECO:0000256" key="1">
    <source>
        <dbReference type="ARBA" id="ARBA00006464"/>
    </source>
</evidence>
<evidence type="ECO:0000313" key="5">
    <source>
        <dbReference type="Proteomes" id="UP000000762"/>
    </source>
</evidence>
<keyword evidence="2" id="KW-0472">Membrane</keyword>
<organism evidence="4 5">
    <name type="scientific">Francisella tularensis subsp. novicida (strain ATCC 15482 / CCUG 33449 / U112)</name>
    <dbReference type="NCBI Taxonomy" id="401614"/>
    <lineage>
        <taxon>Bacteria</taxon>
        <taxon>Pseudomonadati</taxon>
        <taxon>Pseudomonadota</taxon>
        <taxon>Gammaproteobacteria</taxon>
        <taxon>Thiotrichales</taxon>
        <taxon>Francisellaceae</taxon>
        <taxon>Francisella</taxon>
    </lineage>
</organism>
<feature type="transmembrane region" description="Helical" evidence="2">
    <location>
        <begin position="20"/>
        <end position="41"/>
    </location>
</feature>
<keyword evidence="2" id="KW-1133">Transmembrane helix</keyword>